<dbReference type="InterPro" id="IPR010992">
    <property type="entry name" value="IHF-like_DNA-bd_dom_sf"/>
</dbReference>
<dbReference type="EMBL" id="QSCF01000012">
    <property type="protein sequence ID" value="RGX79014.1"/>
    <property type="molecule type" value="Genomic_DNA"/>
</dbReference>
<sequence>MAQNPTQKAKLSLKALDLALTQDVKNDYYLQPKLQKCLSMDDLAREVAALSTRQEDSEEIARIGRLLMRRAVWFLSSGYSLSTELGYFRPTARGVFLDSELNASPDRERLQLGISYSMSQEMRQALADAEIDVEIQKAASGPQLFSVVSAQDAQHPEAATRGEGVPVSAGQTCIIMCRNGKVGGTGSEIGVTITRTDGNTGTKHFFPLAQLYPNTPSQVGFVMPASAPEGSVWSVMLCTQLGSNGTALLKEPRKVTMADYFVVGEVAETPGSGGSGSGGGGVDENPLG</sequence>
<gene>
    <name evidence="5" type="ORF">DXA68_09650</name>
</gene>
<evidence type="ECO:0000313" key="6">
    <source>
        <dbReference type="Proteomes" id="UP000286075"/>
    </source>
</evidence>
<feature type="region of interest" description="Disordered" evidence="2">
    <location>
        <begin position="269"/>
        <end position="288"/>
    </location>
</feature>
<protein>
    <submittedName>
        <fullName evidence="5">DUF4469 domain-containing protein</fullName>
    </submittedName>
</protein>
<dbReference type="Pfam" id="PF14734">
    <property type="entry name" value="DUF4469"/>
    <property type="match status" value="1"/>
</dbReference>
<feature type="domain" description="Bvu-2165-like IHF-HU-like DNA-binding" evidence="4">
    <location>
        <begin position="19"/>
        <end position="133"/>
    </location>
</feature>
<comment type="caution">
    <text evidence="5">The sequence shown here is derived from an EMBL/GenBank/DDBJ whole genome shotgun (WGS) entry which is preliminary data.</text>
</comment>
<dbReference type="AlphaFoldDB" id="A0A413H5Y6"/>
<dbReference type="InterPro" id="IPR049893">
    <property type="entry name" value="Bvu_2165-like_IHF-HU-DNA_bdg"/>
</dbReference>
<dbReference type="GO" id="GO:0003677">
    <property type="term" value="F:DNA binding"/>
    <property type="evidence" value="ECO:0007669"/>
    <property type="project" value="UniProtKB-KW"/>
</dbReference>
<dbReference type="Gene3D" id="4.10.520.10">
    <property type="entry name" value="IHF-like DNA-binding proteins"/>
    <property type="match status" value="1"/>
</dbReference>
<evidence type="ECO:0000313" key="5">
    <source>
        <dbReference type="EMBL" id="RGX79014.1"/>
    </source>
</evidence>
<organism evidence="5 6">
    <name type="scientific">Bacteroides stercorirosoris</name>
    <dbReference type="NCBI Taxonomy" id="871324"/>
    <lineage>
        <taxon>Bacteria</taxon>
        <taxon>Pseudomonadati</taxon>
        <taxon>Bacteroidota</taxon>
        <taxon>Bacteroidia</taxon>
        <taxon>Bacteroidales</taxon>
        <taxon>Bacteroidaceae</taxon>
        <taxon>Bacteroides</taxon>
    </lineage>
</organism>
<reference evidence="5 6" key="1">
    <citation type="submission" date="2018-08" db="EMBL/GenBank/DDBJ databases">
        <title>A genome reference for cultivated species of the human gut microbiota.</title>
        <authorList>
            <person name="Zou Y."/>
            <person name="Xue W."/>
            <person name="Luo G."/>
        </authorList>
    </citation>
    <scope>NUCLEOTIDE SEQUENCE [LARGE SCALE GENOMIC DNA]</scope>
    <source>
        <strain evidence="5 6">OF03-9BH</strain>
    </source>
</reference>
<dbReference type="Pfam" id="PF14848">
    <property type="entry name" value="HU-DNA_bdg"/>
    <property type="match status" value="1"/>
</dbReference>
<dbReference type="RefSeq" id="WP_117987316.1">
    <property type="nucleotide sequence ID" value="NZ_CABMFG010000012.1"/>
</dbReference>
<feature type="compositionally biased region" description="Gly residues" evidence="2">
    <location>
        <begin position="271"/>
        <end position="282"/>
    </location>
</feature>
<evidence type="ECO:0000259" key="4">
    <source>
        <dbReference type="Pfam" id="PF14848"/>
    </source>
</evidence>
<proteinExistence type="predicted"/>
<evidence type="ECO:0000256" key="2">
    <source>
        <dbReference type="SAM" id="MobiDB-lite"/>
    </source>
</evidence>
<evidence type="ECO:0000259" key="3">
    <source>
        <dbReference type="Pfam" id="PF14734"/>
    </source>
</evidence>
<accession>A0A413H5Y6</accession>
<evidence type="ECO:0000256" key="1">
    <source>
        <dbReference type="ARBA" id="ARBA00023125"/>
    </source>
</evidence>
<dbReference type="Proteomes" id="UP000286075">
    <property type="component" value="Unassembled WGS sequence"/>
</dbReference>
<feature type="domain" description="DUF4469" evidence="3">
    <location>
        <begin position="163"/>
        <end position="254"/>
    </location>
</feature>
<dbReference type="Gene3D" id="2.70.50.70">
    <property type="match status" value="1"/>
</dbReference>
<dbReference type="OrthoDB" id="1097981at2"/>
<dbReference type="InterPro" id="IPR027824">
    <property type="entry name" value="DUF4469"/>
</dbReference>
<name>A0A413H5Y6_9BACE</name>
<keyword evidence="1" id="KW-0238">DNA-binding</keyword>